<dbReference type="EMBL" id="CM003613">
    <property type="protein sequence ID" value="KYP55722.1"/>
    <property type="molecule type" value="Genomic_DNA"/>
</dbReference>
<feature type="compositionally biased region" description="Polar residues" evidence="2">
    <location>
        <begin position="132"/>
        <end position="143"/>
    </location>
</feature>
<dbReference type="Gene3D" id="1.10.246.20">
    <property type="entry name" value="Coactivator CBP, KIX domain"/>
    <property type="match status" value="1"/>
</dbReference>
<dbReference type="GO" id="GO:0003712">
    <property type="term" value="F:transcription coregulator activity"/>
    <property type="evidence" value="ECO:0007669"/>
    <property type="project" value="InterPro"/>
</dbReference>
<sequence>MPRPGPRPYECVRRAWHSERHQPVRGSIIQQIFRVVNDAHSPATKKNKEWQEKLPVVVLKAEEIMYSKANSEVSKYLNPDTLWDRLNDAVNTIIRRDETTETGDLLPPCVEAALNLGCKPVRTSRSDRHNNPRTYLSPRNQQPPASPKPVGGNPLNYAKVTTSAVSQIPVSDNYPFSESLPSARHHQRLTMEARPSLNLGSVYPLYYGYEAREPQPRTTARDTTCSDTIFVGRPVIPVPEPSGIGLLENFSYGRFQHVPNRMAIERAVGTQEAPDRECDLSLRLGQCLHPCSSSKSSSAFELDDIGLGVSLEGSKFSHLSLQRNKEFCFYPRETHYGTLDSSTSGKYNVEGDDQNLEATLRKRKARYNEEDGQFCRHLGVPSNRFTGRPGS</sequence>
<evidence type="ECO:0000256" key="1">
    <source>
        <dbReference type="ARBA" id="ARBA00023242"/>
    </source>
</evidence>
<name>A0A151SLV3_CAJCA</name>
<evidence type="ECO:0000313" key="4">
    <source>
        <dbReference type="Proteomes" id="UP000075243"/>
    </source>
</evidence>
<feature type="region of interest" description="Disordered" evidence="2">
    <location>
        <begin position="121"/>
        <end position="154"/>
    </location>
</feature>
<dbReference type="OMA" id="YGRFQHV"/>
<evidence type="ECO:0000256" key="2">
    <source>
        <dbReference type="SAM" id="MobiDB-lite"/>
    </source>
</evidence>
<dbReference type="GO" id="GO:0006355">
    <property type="term" value="P:regulation of DNA-templated transcription"/>
    <property type="evidence" value="ECO:0007669"/>
    <property type="project" value="InterPro"/>
</dbReference>
<protein>
    <recommendedName>
        <fullName evidence="5">Histone acetyltransferase</fullName>
    </recommendedName>
</protein>
<accession>A0A151SLV3</accession>
<organism evidence="3 4">
    <name type="scientific">Cajanus cajan</name>
    <name type="common">Pigeon pea</name>
    <name type="synonym">Cajanus indicus</name>
    <dbReference type="NCBI Taxonomy" id="3821"/>
    <lineage>
        <taxon>Eukaryota</taxon>
        <taxon>Viridiplantae</taxon>
        <taxon>Streptophyta</taxon>
        <taxon>Embryophyta</taxon>
        <taxon>Tracheophyta</taxon>
        <taxon>Spermatophyta</taxon>
        <taxon>Magnoliopsida</taxon>
        <taxon>eudicotyledons</taxon>
        <taxon>Gunneridae</taxon>
        <taxon>Pentapetalae</taxon>
        <taxon>rosids</taxon>
        <taxon>fabids</taxon>
        <taxon>Fabales</taxon>
        <taxon>Fabaceae</taxon>
        <taxon>Papilionoideae</taxon>
        <taxon>50 kb inversion clade</taxon>
        <taxon>NPAAA clade</taxon>
        <taxon>indigoferoid/millettioid clade</taxon>
        <taxon>Phaseoleae</taxon>
        <taxon>Cajanus</taxon>
    </lineage>
</organism>
<dbReference type="PANTHER" id="PTHR35300">
    <property type="entry name" value="COACTIVATOR CBP, KIX DOMAIN-CONTAINING PROTEIN-RELATED"/>
    <property type="match status" value="1"/>
</dbReference>
<gene>
    <name evidence="3" type="ORF">KK1_001946</name>
</gene>
<proteinExistence type="predicted"/>
<dbReference type="InterPro" id="IPR036529">
    <property type="entry name" value="KIX_dom_sf"/>
</dbReference>
<evidence type="ECO:0008006" key="5">
    <source>
        <dbReference type="Google" id="ProtNLM"/>
    </source>
</evidence>
<dbReference type="AlphaFoldDB" id="A0A151SLV3"/>
<dbReference type="Gramene" id="C.cajan_01897.t">
    <property type="protein sequence ID" value="C.cajan_01897.t"/>
    <property type="gene ID" value="C.cajan_01897"/>
</dbReference>
<dbReference type="STRING" id="3821.A0A151SLV3"/>
<keyword evidence="1" id="KW-0539">Nucleus</keyword>
<reference evidence="3 4" key="1">
    <citation type="journal article" date="2012" name="Nat. Biotechnol.">
        <title>Draft genome sequence of pigeonpea (Cajanus cajan), an orphan legume crop of resource-poor farmers.</title>
        <authorList>
            <person name="Varshney R.K."/>
            <person name="Chen W."/>
            <person name="Li Y."/>
            <person name="Bharti A.K."/>
            <person name="Saxena R.K."/>
            <person name="Schlueter J.A."/>
            <person name="Donoghue M.T."/>
            <person name="Azam S."/>
            <person name="Fan G."/>
            <person name="Whaley A.M."/>
            <person name="Farmer A.D."/>
            <person name="Sheridan J."/>
            <person name="Iwata A."/>
            <person name="Tuteja R."/>
            <person name="Penmetsa R.V."/>
            <person name="Wu W."/>
            <person name="Upadhyaya H.D."/>
            <person name="Yang S.P."/>
            <person name="Shah T."/>
            <person name="Saxena K.B."/>
            <person name="Michael T."/>
            <person name="McCombie W.R."/>
            <person name="Yang B."/>
            <person name="Zhang G."/>
            <person name="Yang H."/>
            <person name="Wang J."/>
            <person name="Spillane C."/>
            <person name="Cook D.R."/>
            <person name="May G.D."/>
            <person name="Xu X."/>
            <person name="Jackson S.A."/>
        </authorList>
    </citation>
    <scope>NUCLEOTIDE SEQUENCE [LARGE SCALE GENOMIC DNA]</scope>
    <source>
        <strain evidence="4">cv. Asha</strain>
    </source>
</reference>
<dbReference type="Proteomes" id="UP000075243">
    <property type="component" value="Chromosome 11"/>
</dbReference>
<evidence type="ECO:0000313" key="3">
    <source>
        <dbReference type="EMBL" id="KYP55722.1"/>
    </source>
</evidence>
<keyword evidence="4" id="KW-1185">Reference proteome</keyword>
<dbReference type="PANTHER" id="PTHR35300:SF4">
    <property type="entry name" value="HISTONE ACETYLTRANSFERASE"/>
    <property type="match status" value="1"/>
</dbReference>